<keyword evidence="3" id="KW-1185">Reference proteome</keyword>
<dbReference type="InterPro" id="IPR036514">
    <property type="entry name" value="SGNH_hydro_sf"/>
</dbReference>
<dbReference type="Proteomes" id="UP000683360">
    <property type="component" value="Unassembled WGS sequence"/>
</dbReference>
<comment type="caution">
    <text evidence="2">The sequence shown here is derived from an EMBL/GenBank/DDBJ whole genome shotgun (WGS) entry which is preliminary data.</text>
</comment>
<dbReference type="SUPFAM" id="SSF52266">
    <property type="entry name" value="SGNH hydrolase"/>
    <property type="match status" value="1"/>
</dbReference>
<feature type="compositionally biased region" description="Polar residues" evidence="1">
    <location>
        <begin position="23"/>
        <end position="32"/>
    </location>
</feature>
<reference evidence="2" key="1">
    <citation type="submission" date="2021-03" db="EMBL/GenBank/DDBJ databases">
        <authorList>
            <person name="Bekaert M."/>
        </authorList>
    </citation>
    <scope>NUCLEOTIDE SEQUENCE</scope>
</reference>
<evidence type="ECO:0000313" key="2">
    <source>
        <dbReference type="EMBL" id="CAG2218657.1"/>
    </source>
</evidence>
<feature type="compositionally biased region" description="Basic and acidic residues" evidence="1">
    <location>
        <begin position="1"/>
        <end position="22"/>
    </location>
</feature>
<dbReference type="AlphaFoldDB" id="A0A8S3SFS7"/>
<evidence type="ECO:0000256" key="1">
    <source>
        <dbReference type="SAM" id="MobiDB-lite"/>
    </source>
</evidence>
<accession>A0A8S3SFS7</accession>
<protein>
    <submittedName>
        <fullName evidence="2">Uncharacterized protein</fullName>
    </submittedName>
</protein>
<feature type="compositionally biased region" description="Basic and acidic residues" evidence="1">
    <location>
        <begin position="39"/>
        <end position="74"/>
    </location>
</feature>
<gene>
    <name evidence="2" type="ORF">MEDL_32298</name>
</gene>
<dbReference type="EMBL" id="CAJPWZ010001605">
    <property type="protein sequence ID" value="CAG2218657.1"/>
    <property type="molecule type" value="Genomic_DNA"/>
</dbReference>
<evidence type="ECO:0000313" key="3">
    <source>
        <dbReference type="Proteomes" id="UP000683360"/>
    </source>
</evidence>
<name>A0A8S3SFS7_MYTED</name>
<organism evidence="2 3">
    <name type="scientific">Mytilus edulis</name>
    <name type="common">Blue mussel</name>
    <dbReference type="NCBI Taxonomy" id="6550"/>
    <lineage>
        <taxon>Eukaryota</taxon>
        <taxon>Metazoa</taxon>
        <taxon>Spiralia</taxon>
        <taxon>Lophotrochozoa</taxon>
        <taxon>Mollusca</taxon>
        <taxon>Bivalvia</taxon>
        <taxon>Autobranchia</taxon>
        <taxon>Pteriomorphia</taxon>
        <taxon>Mytilida</taxon>
        <taxon>Mytiloidea</taxon>
        <taxon>Mytilidae</taxon>
        <taxon>Mytilinae</taxon>
        <taxon>Mytilus</taxon>
    </lineage>
</organism>
<proteinExistence type="predicted"/>
<feature type="region of interest" description="Disordered" evidence="1">
    <location>
        <begin position="1"/>
        <end position="81"/>
    </location>
</feature>
<sequence>MAKSEPENKTDTGQDVVLKEDSTPQSDQNKTEIGQGVVVKEEETKPQCEENQKTDENKVESESESKEPKSEDAGSKASEPQVIDEIAVTSYMIMSNDKIQREIVKLRNKLSHQSAFNKTPIILSDSKGKYLKLQRNLAIESGVRFWHKKGATTRDSFKYLERQIEEAVRHYKNIVFYVWLGTCDLTDFNRKNRYISLRSRDSSSVNDIINHFRRIYALVAATYETVGLVFLEIPVYSIVCWNKYQGHKFSEQFQNDDLKLEEQINTVNSFIRETNLILRKHSPKFSCDLQNSRKCRQMRNSRFTYKFNAFYLDGIHPTSLLSKLWLLRIVALIVVDCA</sequence>
<dbReference type="Gene3D" id="3.40.50.1110">
    <property type="entry name" value="SGNH hydrolase"/>
    <property type="match status" value="1"/>
</dbReference>